<feature type="compositionally biased region" description="Basic and acidic residues" evidence="2">
    <location>
        <begin position="679"/>
        <end position="688"/>
    </location>
</feature>
<feature type="region of interest" description="Disordered" evidence="2">
    <location>
        <begin position="660"/>
        <end position="998"/>
    </location>
</feature>
<proteinExistence type="predicted"/>
<feature type="compositionally biased region" description="Polar residues" evidence="2">
    <location>
        <begin position="880"/>
        <end position="892"/>
    </location>
</feature>
<comment type="caution">
    <text evidence="4">The sequence shown here is derived from an EMBL/GenBank/DDBJ whole genome shotgun (WGS) entry which is preliminary data.</text>
</comment>
<keyword evidence="1" id="KW-0539">Nucleus</keyword>
<dbReference type="Gene3D" id="4.10.240.10">
    <property type="entry name" value="Zn(2)-C6 fungal-type DNA-binding domain"/>
    <property type="match status" value="1"/>
</dbReference>
<dbReference type="PANTHER" id="PTHR28093:SF1">
    <property type="entry name" value="MORPHOGENESIS-RELATED PROTEIN MSB1"/>
    <property type="match status" value="1"/>
</dbReference>
<dbReference type="Pfam" id="PF08101">
    <property type="entry name" value="Msb1-Mug8_dom"/>
    <property type="match status" value="1"/>
</dbReference>
<dbReference type="InterPro" id="IPR012965">
    <property type="entry name" value="Msb1/Mug8_dom"/>
</dbReference>
<organism evidence="4 5">
    <name type="scientific">Cudoniella acicularis</name>
    <dbReference type="NCBI Taxonomy" id="354080"/>
    <lineage>
        <taxon>Eukaryota</taxon>
        <taxon>Fungi</taxon>
        <taxon>Dikarya</taxon>
        <taxon>Ascomycota</taxon>
        <taxon>Pezizomycotina</taxon>
        <taxon>Leotiomycetes</taxon>
        <taxon>Helotiales</taxon>
        <taxon>Tricladiaceae</taxon>
        <taxon>Cudoniella</taxon>
    </lineage>
</organism>
<feature type="compositionally biased region" description="Basic and acidic residues" evidence="2">
    <location>
        <begin position="596"/>
        <end position="613"/>
    </location>
</feature>
<feature type="region of interest" description="Disordered" evidence="2">
    <location>
        <begin position="1525"/>
        <end position="1567"/>
    </location>
</feature>
<feature type="compositionally biased region" description="Polar residues" evidence="2">
    <location>
        <begin position="549"/>
        <end position="577"/>
    </location>
</feature>
<dbReference type="Pfam" id="PF00172">
    <property type="entry name" value="Zn_clus"/>
    <property type="match status" value="1"/>
</dbReference>
<feature type="compositionally biased region" description="Polar residues" evidence="2">
    <location>
        <begin position="666"/>
        <end position="678"/>
    </location>
</feature>
<dbReference type="OrthoDB" id="3362494at2759"/>
<dbReference type="InterPro" id="IPR001138">
    <property type="entry name" value="Zn2Cys6_DnaBD"/>
</dbReference>
<dbReference type="PROSITE" id="PS50048">
    <property type="entry name" value="ZN2_CY6_FUNGAL_2"/>
    <property type="match status" value="1"/>
</dbReference>
<sequence>MPSFFSRLKGKDGPTKASKKKGAQQTAVDNTPPKPRWEDAWTRKTVDPEEVQELLAGCTVELKSRGLDMPFLLLPFRPTSDPSAARTFIRHFFSDDQRLYGEMLTQELRLTDPMVLCSVIKWCWSRLPGGVVSWEAYELFKVGESDSNMARDSFATFIPLSVDSDARSKIIFDFFDLLAAIAAHSKTNGLGGRKLSRLAGWWAFEHVDSGNGFEGGYKGWAAAADAASHLFFAYLRSLSPIHGLGGISNLPMSLQKLVQETEYPPEKPSLLQSSTTKVVMIVDSVSPTPFSLLRRANHFQYRDDDRALQEFADFEDPVKALTDECRRVLKSISSANQSQVSSSKESTGLRDASWSRFEDIGFGGLDENEDEDDESSFAKRRTPQGLRSTPHPRNVGLGRPTTPSWADFLSSGFVDEAKNGPAPLLLPPDKILPPIDTRGRSSQSHRPRLESDRNLEPGELASISRFDLDDTFWWVWIVSLAGEESPERKAAFGRCALIETVIRGGRWLVMEEMVKGAAPEPEEGAYIAEKKSFWGRSRRSKVSRRKSTGKQSLEQSTNLRPPYKINQSEGLSKTSIGPDQHARIQAAAIQLQQRQRQLDAEQQKGGRRGRSDLDAVSQKTSSVFTLQPVIMSEASPAMKWANKYDKDAIREAYLANANHGRGLGETTMQTNGNSTKSQETLRPRERDLPAVPSDDGPAVPSKTPSPPNDSFSPTPRRYDEEEHVQLSDKAAEASLPQDPHPANAGPSSPMPQVNQPSMEITRPSEEQSSSSPESKAKHNKLKKKEAGGGGTFRNLFGRKNRQSTVLENLAPNTNGAQSLQPPPGGIGRRLSHLRKKNVPNSPPQPSPVSRVESTPEGVSEDDVTPIASPQPQAFERSYDPSLQESLSRVNTNDAHEANQAFSKFDQGPLEDIPAFVPDSPALSDGGDDDAAPPPNISRNREEGAPLQKEVSPIQDRWAQIRKNAADRAAQRQSEEQSHGGNSQKTDGDDGETSGEETIESRVARIKARVAELTGNMEGSGSPTRSPRSHRLPLTSCCVENLYCSRVPIDRPLPMPKVPKGRRKRAYRPKTRSGCLTCKIRRVKCDEARPACLRCTSTRRFCDGYNDQMQPPHSPPSNIVRVIANPSFDIHASSQSNRSFAFFLQRTCPQLAGFFGSDFWERLVLQAAYHESAVRHAIIAIGSLHEVSECQTTRMDSNRAFALEQYNLAIRDLLVPLSESGERGVDVCLISCILFTCFENMQGHHASATSHIQSGAKLLRETIYDKRNGMIGNSEFKPYESSFSETMYDDVPSSFSSIEEAKNTFEYGYCLFTSGRAAMLSCDPEHFPAAVEAHISHGATLLSKFSLALQTFVESYSASFTPKEDIAISVLKLHVLNAYITFHVEHLSPNNRSSWNDFIPQISEMILLAEKIISSTSPSISHGEQNTSFCLDMGFLIPLYNVASQCRDPVIRRKAISLLRSTSRQEGLRNSLLIARAAERIMEIEESALMLGRMGEMGGCVNGKGLERGGEGGEYEAGFRDFLLSPYCDDDSKPASNQHDSDKHSPQNRHTKPQNSSKRKPEKLTPQS</sequence>
<evidence type="ECO:0000256" key="1">
    <source>
        <dbReference type="ARBA" id="ARBA00023242"/>
    </source>
</evidence>
<dbReference type="EMBL" id="JAAMPI010001735">
    <property type="protein sequence ID" value="KAF4624212.1"/>
    <property type="molecule type" value="Genomic_DNA"/>
</dbReference>
<feature type="region of interest" description="Disordered" evidence="2">
    <location>
        <begin position="538"/>
        <end position="577"/>
    </location>
</feature>
<feature type="compositionally biased region" description="Low complexity" evidence="2">
    <location>
        <begin position="424"/>
        <end position="436"/>
    </location>
</feature>
<gene>
    <name evidence="4" type="ORF">G7Y89_g13961</name>
</gene>
<name>A0A8H4R6H4_9HELO</name>
<dbReference type="PROSITE" id="PS00463">
    <property type="entry name" value="ZN2_CY6_FUNGAL_1"/>
    <property type="match status" value="1"/>
</dbReference>
<feature type="region of interest" description="Disordered" evidence="2">
    <location>
        <begin position="1010"/>
        <end position="1029"/>
    </location>
</feature>
<feature type="compositionally biased region" description="Basic residues" evidence="2">
    <location>
        <begin position="1545"/>
        <end position="1560"/>
    </location>
</feature>
<feature type="compositionally biased region" description="Basic and acidic residues" evidence="2">
    <location>
        <begin position="716"/>
        <end position="731"/>
    </location>
</feature>
<dbReference type="SUPFAM" id="SSF57701">
    <property type="entry name" value="Zn2/Cys6 DNA-binding domain"/>
    <property type="match status" value="1"/>
</dbReference>
<dbReference type="InterPro" id="IPR037508">
    <property type="entry name" value="Msb1/Mug8"/>
</dbReference>
<evidence type="ECO:0000256" key="2">
    <source>
        <dbReference type="SAM" id="MobiDB-lite"/>
    </source>
</evidence>
<dbReference type="InterPro" id="IPR036864">
    <property type="entry name" value="Zn2-C6_fun-type_DNA-bd_sf"/>
</dbReference>
<dbReference type="CDD" id="cd04401">
    <property type="entry name" value="RhoGAP_fMSB1"/>
    <property type="match status" value="1"/>
</dbReference>
<accession>A0A8H4R6H4</accession>
<keyword evidence="5" id="KW-1185">Reference proteome</keyword>
<dbReference type="GO" id="GO:0000981">
    <property type="term" value="F:DNA-binding transcription factor activity, RNA polymerase II-specific"/>
    <property type="evidence" value="ECO:0007669"/>
    <property type="project" value="InterPro"/>
</dbReference>
<dbReference type="CDD" id="cd00067">
    <property type="entry name" value="GAL4"/>
    <property type="match status" value="1"/>
</dbReference>
<feature type="compositionally biased region" description="Basic and acidic residues" evidence="2">
    <location>
        <begin position="963"/>
        <end position="977"/>
    </location>
</feature>
<dbReference type="InterPro" id="IPR021858">
    <property type="entry name" value="Fun_TF"/>
</dbReference>
<feature type="region of interest" description="Disordered" evidence="2">
    <location>
        <begin position="424"/>
        <end position="453"/>
    </location>
</feature>
<feature type="compositionally biased region" description="Polar residues" evidence="2">
    <location>
        <begin position="1016"/>
        <end position="1025"/>
    </location>
</feature>
<evidence type="ECO:0000259" key="3">
    <source>
        <dbReference type="PROSITE" id="PS50048"/>
    </source>
</evidence>
<dbReference type="PANTHER" id="PTHR28093">
    <property type="entry name" value="MORPHOGENESIS-RELATED PROTEIN MSB1"/>
    <property type="match status" value="1"/>
</dbReference>
<dbReference type="Proteomes" id="UP000566819">
    <property type="component" value="Unassembled WGS sequence"/>
</dbReference>
<dbReference type="SMART" id="SM00066">
    <property type="entry name" value="GAL4"/>
    <property type="match status" value="1"/>
</dbReference>
<evidence type="ECO:0000313" key="5">
    <source>
        <dbReference type="Proteomes" id="UP000566819"/>
    </source>
</evidence>
<feature type="region of interest" description="Disordered" evidence="2">
    <location>
        <begin position="593"/>
        <end position="621"/>
    </location>
</feature>
<reference evidence="4 5" key="1">
    <citation type="submission" date="2020-03" db="EMBL/GenBank/DDBJ databases">
        <title>Draft Genome Sequence of Cudoniella acicularis.</title>
        <authorList>
            <person name="Buettner E."/>
            <person name="Kellner H."/>
        </authorList>
    </citation>
    <scope>NUCLEOTIDE SEQUENCE [LARGE SCALE GENOMIC DNA]</scope>
    <source>
        <strain evidence="4 5">DSM 108380</strain>
    </source>
</reference>
<evidence type="ECO:0000313" key="4">
    <source>
        <dbReference type="EMBL" id="KAF4624212.1"/>
    </source>
</evidence>
<feature type="domain" description="Zn(2)-C6 fungal-type" evidence="3">
    <location>
        <begin position="1073"/>
        <end position="1101"/>
    </location>
</feature>
<protein>
    <recommendedName>
        <fullName evidence="3">Zn(2)-C6 fungal-type domain-containing protein</fullName>
    </recommendedName>
</protein>
<feature type="region of interest" description="Disordered" evidence="2">
    <location>
        <begin position="1"/>
        <end position="38"/>
    </location>
</feature>
<feature type="compositionally biased region" description="Acidic residues" evidence="2">
    <location>
        <begin position="366"/>
        <end position="375"/>
    </location>
</feature>
<dbReference type="GO" id="GO:0008270">
    <property type="term" value="F:zinc ion binding"/>
    <property type="evidence" value="ECO:0007669"/>
    <property type="project" value="InterPro"/>
</dbReference>
<feature type="region of interest" description="Disordered" evidence="2">
    <location>
        <begin position="360"/>
        <end position="401"/>
    </location>
</feature>
<feature type="compositionally biased region" description="Basic residues" evidence="2">
    <location>
        <begin position="538"/>
        <end position="548"/>
    </location>
</feature>
<feature type="compositionally biased region" description="Polar residues" evidence="2">
    <location>
        <begin position="802"/>
        <end position="819"/>
    </location>
</feature>
<dbReference type="Pfam" id="PF11951">
    <property type="entry name" value="Fungal_trans_2"/>
    <property type="match status" value="1"/>
</dbReference>
<feature type="compositionally biased region" description="Acidic residues" evidence="2">
    <location>
        <begin position="988"/>
        <end position="997"/>
    </location>
</feature>